<feature type="region of interest" description="Disordered" evidence="3">
    <location>
        <begin position="610"/>
        <end position="686"/>
    </location>
</feature>
<feature type="compositionally biased region" description="Low complexity" evidence="3">
    <location>
        <begin position="233"/>
        <end position="249"/>
    </location>
</feature>
<dbReference type="OrthoDB" id="2530523at2759"/>
<gene>
    <name evidence="5" type="ORF">FIBRA_06134</name>
</gene>
<feature type="region of interest" description="Disordered" evidence="3">
    <location>
        <begin position="263"/>
        <end position="284"/>
    </location>
</feature>
<dbReference type="EMBL" id="HE797137">
    <property type="protein sequence ID" value="CCM03978.1"/>
    <property type="molecule type" value="Genomic_DNA"/>
</dbReference>
<dbReference type="InterPro" id="IPR036028">
    <property type="entry name" value="SH3-like_dom_sf"/>
</dbReference>
<dbReference type="Proteomes" id="UP000006352">
    <property type="component" value="Unassembled WGS sequence"/>
</dbReference>
<dbReference type="PRINTS" id="PR00452">
    <property type="entry name" value="SH3DOMAIN"/>
</dbReference>
<feature type="compositionally biased region" description="Pro residues" evidence="3">
    <location>
        <begin position="1091"/>
        <end position="1102"/>
    </location>
</feature>
<feature type="compositionally biased region" description="Basic and acidic residues" evidence="3">
    <location>
        <begin position="146"/>
        <end position="162"/>
    </location>
</feature>
<feature type="domain" description="SH3" evidence="4">
    <location>
        <begin position="1109"/>
        <end position="1166"/>
    </location>
</feature>
<dbReference type="AlphaFoldDB" id="J4GAQ2"/>
<dbReference type="PROSITE" id="PS50002">
    <property type="entry name" value="SH3"/>
    <property type="match status" value="1"/>
</dbReference>
<dbReference type="RefSeq" id="XP_012183261.1">
    <property type="nucleotide sequence ID" value="XM_012327871.1"/>
</dbReference>
<feature type="compositionally biased region" description="Polar residues" evidence="3">
    <location>
        <begin position="780"/>
        <end position="798"/>
    </location>
</feature>
<feature type="compositionally biased region" description="Polar residues" evidence="3">
    <location>
        <begin position="621"/>
        <end position="682"/>
    </location>
</feature>
<feature type="compositionally biased region" description="Pro residues" evidence="3">
    <location>
        <begin position="115"/>
        <end position="128"/>
    </location>
</feature>
<proteinExistence type="predicted"/>
<dbReference type="STRING" id="599839.J4GAQ2"/>
<accession>J4GAQ2</accession>
<feature type="region of interest" description="Disordered" evidence="3">
    <location>
        <begin position="770"/>
        <end position="801"/>
    </location>
</feature>
<protein>
    <recommendedName>
        <fullName evidence="4">SH3 domain-containing protein</fullName>
    </recommendedName>
</protein>
<feature type="region of interest" description="Disordered" evidence="3">
    <location>
        <begin position="1004"/>
        <end position="1039"/>
    </location>
</feature>
<evidence type="ECO:0000259" key="4">
    <source>
        <dbReference type="PROSITE" id="PS50002"/>
    </source>
</evidence>
<dbReference type="InParanoid" id="J4GAQ2"/>
<dbReference type="InterPro" id="IPR001452">
    <property type="entry name" value="SH3_domain"/>
</dbReference>
<dbReference type="Pfam" id="PF00018">
    <property type="entry name" value="SH3_1"/>
    <property type="match status" value="1"/>
</dbReference>
<dbReference type="SMART" id="SM00326">
    <property type="entry name" value="SH3"/>
    <property type="match status" value="1"/>
</dbReference>
<feature type="compositionally biased region" description="Polar residues" evidence="3">
    <location>
        <begin position="27"/>
        <end position="42"/>
    </location>
</feature>
<feature type="region of interest" description="Disordered" evidence="3">
    <location>
        <begin position="388"/>
        <end position="446"/>
    </location>
</feature>
<keyword evidence="6" id="KW-1185">Reference proteome</keyword>
<evidence type="ECO:0000256" key="1">
    <source>
        <dbReference type="ARBA" id="ARBA00022443"/>
    </source>
</evidence>
<feature type="compositionally biased region" description="Polar residues" evidence="3">
    <location>
        <begin position="163"/>
        <end position="172"/>
    </location>
</feature>
<feature type="compositionally biased region" description="Low complexity" evidence="3">
    <location>
        <begin position="610"/>
        <end position="620"/>
    </location>
</feature>
<evidence type="ECO:0000313" key="6">
    <source>
        <dbReference type="Proteomes" id="UP000006352"/>
    </source>
</evidence>
<dbReference type="SUPFAM" id="SSF50044">
    <property type="entry name" value="SH3-domain"/>
    <property type="match status" value="1"/>
</dbReference>
<dbReference type="GeneID" id="24098889"/>
<organism evidence="5 6">
    <name type="scientific">Fibroporia radiculosa</name>
    <dbReference type="NCBI Taxonomy" id="599839"/>
    <lineage>
        <taxon>Eukaryota</taxon>
        <taxon>Fungi</taxon>
        <taxon>Dikarya</taxon>
        <taxon>Basidiomycota</taxon>
        <taxon>Agaricomycotina</taxon>
        <taxon>Agaricomycetes</taxon>
        <taxon>Polyporales</taxon>
        <taxon>Fibroporiaceae</taxon>
        <taxon>Fibroporia</taxon>
    </lineage>
</organism>
<sequence length="1166" mass="122524">MIHLDRGHSSAIAHPKSNLILPDADQHSLSSWSAPTRNTPLQLYQEHPDPYPLPGLESPRPSAPPDAPPADPPSKQPAARGPITPADAEDPKLPEPSPASPPPTSPAADSSSSLSPPPDTATPSAPPEPEAKDGPPAEPAPQGSERNPDDKGEAAEDVDRASRQSTPLSELSSAPDDDVQESEPKGAEGGVGLSDDASAYHSTGSRPGTKESGPFANSNIGTSSFGSHQPTLSSPRPSPADARSSADTPSSLAHLFTHNAPNLFTNDSSRHSSPAFPASASKTSATASNPKVVAILELNMQLFSVLTAFQARGIPTDNPLHQEYCAHLQSNLSWLAAAADDNPKASQGMWPLPKLQPPTAVDFVPMDRIHQLYRELASIFAKDLARREQRSQPASVLPPTDLLNGKLKRDRPDELISVPDLSNKRRDTGDTKIPTPIAPAPSLSHSATGSITLNPVPSAASSNVGMTSMQGMPPTQMGSPSMPPPSLPIGVMGSTGEAQLNAARLRQMQARSGMHADPNRQMSPPAVPQTPILAMQNVAGPSSSPLVPQLSQGQLAAVTSMGPAAMQHLQTLQNPSHPLVQYLIQQVPGFTSLPLPQQLQHVSRAQALLQQRQRAAQQQAGGSTQNFMQPNMQSMSNTGMSSGQITQSSPTRVSPIAQQQSPMQGSSANSFPFPNHGPNSGADSRVQGVPQATFNQLTPQQRQLLLMQQQQMMRGGNTSNASMMNPQMLAAAQEQMRREQQLMAQMNMSQNTGSPIPGGVDGSQFPALRSNPPVPGIARSTRTPSDSAPSPGVSQRISGHSPDDLQRAMMMQQAQQRGIAPQMQQGSGFPQMNWSQGNQSQMAQIAAHRQGSYGMTPPNSAGATQVGFGGMQGAPSPAQGGAQNQWQQNTGNGQFPFVAQSPVATQHLSDPSMTPRQASATPVQQMAQNSPGGDPMNDFDLINADAGRAAATSAFNAFSKTNPQEAASTINGLRKAIPAASPGSNTSNEDVASSAGRVAAAAAAFRTSNSAAPRAPPRRDGSSDDHLPTQRKFGDVDVSSGKAMFSSLRNSTANKAATPPQVAPPTPSAFGAKKNAFAPPPSRTSAANKTPSPPPPPAPPARPQREDAVEGEWAEALYDYSSDDPGDLTIQEGQRLVIVEKSSDDWWTGEVDGRRGLVPATYVKML</sequence>
<feature type="region of interest" description="Disordered" evidence="3">
    <location>
        <begin position="26"/>
        <end position="249"/>
    </location>
</feature>
<keyword evidence="1 2" id="KW-0728">SH3 domain</keyword>
<dbReference type="Gene3D" id="2.30.30.40">
    <property type="entry name" value="SH3 Domains"/>
    <property type="match status" value="1"/>
</dbReference>
<feature type="compositionally biased region" description="Low complexity" evidence="3">
    <location>
        <begin position="271"/>
        <end position="284"/>
    </location>
</feature>
<evidence type="ECO:0000313" key="5">
    <source>
        <dbReference type="EMBL" id="CCM03978.1"/>
    </source>
</evidence>
<reference evidence="5 6" key="1">
    <citation type="journal article" date="2012" name="Appl. Environ. Microbiol.">
        <title>Short-read sequencing for genomic analysis of the brown rot fungus Fibroporia radiculosa.</title>
        <authorList>
            <person name="Tang J.D."/>
            <person name="Perkins A.D."/>
            <person name="Sonstegard T.S."/>
            <person name="Schroeder S.G."/>
            <person name="Burgess S.C."/>
            <person name="Diehl S.V."/>
        </authorList>
    </citation>
    <scope>NUCLEOTIDE SEQUENCE [LARGE SCALE GENOMIC DNA]</scope>
    <source>
        <strain evidence="5 6">TFFH 294</strain>
    </source>
</reference>
<feature type="compositionally biased region" description="Pro residues" evidence="3">
    <location>
        <begin position="94"/>
        <end position="105"/>
    </location>
</feature>
<evidence type="ECO:0000256" key="3">
    <source>
        <dbReference type="SAM" id="MobiDB-lite"/>
    </source>
</evidence>
<feature type="compositionally biased region" description="Pro residues" evidence="3">
    <location>
        <begin position="61"/>
        <end position="75"/>
    </location>
</feature>
<feature type="region of interest" description="Disordered" evidence="3">
    <location>
        <begin position="1051"/>
        <end position="1109"/>
    </location>
</feature>
<name>J4GAQ2_9APHY</name>
<feature type="region of interest" description="Disordered" evidence="3">
    <location>
        <begin position="905"/>
        <end position="930"/>
    </location>
</feature>
<evidence type="ECO:0000256" key="2">
    <source>
        <dbReference type="PROSITE-ProRule" id="PRU00192"/>
    </source>
</evidence>
<dbReference type="CDD" id="cd00174">
    <property type="entry name" value="SH3"/>
    <property type="match status" value="1"/>
</dbReference>
<dbReference type="HOGENOM" id="CLU_007668_0_0_1"/>
<dbReference type="PRINTS" id="PR00499">
    <property type="entry name" value="P67PHOX"/>
</dbReference>
<feature type="compositionally biased region" description="Basic and acidic residues" evidence="3">
    <location>
        <begin position="1017"/>
        <end position="1035"/>
    </location>
</feature>
<feature type="compositionally biased region" description="Polar residues" evidence="3">
    <location>
        <begin position="215"/>
        <end position="232"/>
    </location>
</feature>